<gene>
    <name evidence="2" type="ORF">BcabD6B2_46450</name>
</gene>
<organism evidence="2 3">
    <name type="scientific">Babesia caballi</name>
    <dbReference type="NCBI Taxonomy" id="5871"/>
    <lineage>
        <taxon>Eukaryota</taxon>
        <taxon>Sar</taxon>
        <taxon>Alveolata</taxon>
        <taxon>Apicomplexa</taxon>
        <taxon>Aconoidasida</taxon>
        <taxon>Piroplasmida</taxon>
        <taxon>Babesiidae</taxon>
        <taxon>Babesia</taxon>
    </lineage>
</organism>
<feature type="signal peptide" evidence="1">
    <location>
        <begin position="1"/>
        <end position="21"/>
    </location>
</feature>
<dbReference type="EMBL" id="BPLF01000004">
    <property type="protein sequence ID" value="GIX65210.1"/>
    <property type="molecule type" value="Genomic_DNA"/>
</dbReference>
<dbReference type="AlphaFoldDB" id="A0AAV4LZZ9"/>
<dbReference type="GeneID" id="94196691"/>
<comment type="caution">
    <text evidence="2">The sequence shown here is derived from an EMBL/GenBank/DDBJ whole genome shotgun (WGS) entry which is preliminary data.</text>
</comment>
<sequence>MIPGSFFGLFLWWLTARLVSPTLQDSTYPEAERDGAVPVVDVEMIAPKRWQAYRNGLNALKRELSFVVDKGMSLISFR</sequence>
<keyword evidence="3" id="KW-1185">Reference proteome</keyword>
<dbReference type="Proteomes" id="UP001497744">
    <property type="component" value="Unassembled WGS sequence"/>
</dbReference>
<protein>
    <submittedName>
        <fullName evidence="2">Signal peptide-containing protein</fullName>
    </submittedName>
</protein>
<evidence type="ECO:0000313" key="3">
    <source>
        <dbReference type="Proteomes" id="UP001497744"/>
    </source>
</evidence>
<accession>A0AAV4LZZ9</accession>
<dbReference type="RefSeq" id="XP_067717279.1">
    <property type="nucleotide sequence ID" value="XM_067861178.1"/>
</dbReference>
<evidence type="ECO:0000256" key="1">
    <source>
        <dbReference type="SAM" id="SignalP"/>
    </source>
</evidence>
<feature type="chain" id="PRO_5043315800" evidence="1">
    <location>
        <begin position="22"/>
        <end position="78"/>
    </location>
</feature>
<name>A0AAV4LZZ9_BABCB</name>
<evidence type="ECO:0000313" key="2">
    <source>
        <dbReference type="EMBL" id="GIX65210.1"/>
    </source>
</evidence>
<keyword evidence="1" id="KW-0732">Signal</keyword>
<proteinExistence type="predicted"/>
<reference evidence="2 3" key="1">
    <citation type="submission" date="2021-06" db="EMBL/GenBank/DDBJ databases">
        <title>Genome sequence of Babesia caballi.</title>
        <authorList>
            <person name="Yamagishi J."/>
            <person name="Kidaka T."/>
            <person name="Ochi A."/>
        </authorList>
    </citation>
    <scope>NUCLEOTIDE SEQUENCE [LARGE SCALE GENOMIC DNA]</scope>
    <source>
        <strain evidence="2">USDA-D6B2</strain>
    </source>
</reference>